<accession>A0A0F9EIA4</accession>
<reference evidence="1" key="1">
    <citation type="journal article" date="2015" name="Nature">
        <title>Complex archaea that bridge the gap between prokaryotes and eukaryotes.</title>
        <authorList>
            <person name="Spang A."/>
            <person name="Saw J.H."/>
            <person name="Jorgensen S.L."/>
            <person name="Zaremba-Niedzwiedzka K."/>
            <person name="Martijn J."/>
            <person name="Lind A.E."/>
            <person name="van Eijk R."/>
            <person name="Schleper C."/>
            <person name="Guy L."/>
            <person name="Ettema T.J."/>
        </authorList>
    </citation>
    <scope>NUCLEOTIDE SEQUENCE</scope>
</reference>
<sequence length="49" mass="5307">MTQPTKPSAGAMRASKRVKKLYVDAFTESYMAEVIDRETGMVELLGAAG</sequence>
<proteinExistence type="predicted"/>
<feature type="non-terminal residue" evidence="1">
    <location>
        <position position="49"/>
    </location>
</feature>
<evidence type="ECO:0000313" key="1">
    <source>
        <dbReference type="EMBL" id="KKL44635.1"/>
    </source>
</evidence>
<name>A0A0F9EIA4_9ZZZZ</name>
<comment type="caution">
    <text evidence="1">The sequence shown here is derived from an EMBL/GenBank/DDBJ whole genome shotgun (WGS) entry which is preliminary data.</text>
</comment>
<protein>
    <submittedName>
        <fullName evidence="1">Uncharacterized protein</fullName>
    </submittedName>
</protein>
<dbReference type="AlphaFoldDB" id="A0A0F9EIA4"/>
<gene>
    <name evidence="1" type="ORF">LCGC14_2363750</name>
</gene>
<organism evidence="1">
    <name type="scientific">marine sediment metagenome</name>
    <dbReference type="NCBI Taxonomy" id="412755"/>
    <lineage>
        <taxon>unclassified sequences</taxon>
        <taxon>metagenomes</taxon>
        <taxon>ecological metagenomes</taxon>
    </lineage>
</organism>
<dbReference type="EMBL" id="LAZR01034687">
    <property type="protein sequence ID" value="KKL44635.1"/>
    <property type="molecule type" value="Genomic_DNA"/>
</dbReference>